<dbReference type="InterPro" id="IPR037171">
    <property type="entry name" value="NagB/RpiA_transferase-like"/>
</dbReference>
<sequence length="219" mass="23153">MAQMDKRVRIAKRVAKELHDGDVVNLGIGMPTLVANYLSHGVSIVLHSENGFLGIGPEPQAELADKDLVNAGGKPVTIQENGCCFDSAMSFAIIRGGHVDTTVLGALEVDEQGNLANWMVPGKRISGMGGAMDLVVGAKKIIIAMEHNNKDGTAKIVKQCSLPLTAKAEVDLIITDMAVIAVHQDGLYLTEIAEGTTVEEVVAATGAQLFFSEDNLGIF</sequence>
<dbReference type="InterPro" id="IPR004165">
    <property type="entry name" value="CoA_trans_fam_I"/>
</dbReference>
<gene>
    <name evidence="3" type="ORF">SAMN04490355_102542</name>
</gene>
<dbReference type="STRING" id="1123291.SAMN04490355_102542"/>
<dbReference type="Pfam" id="PF01144">
    <property type="entry name" value="CoA_trans"/>
    <property type="match status" value="1"/>
</dbReference>
<dbReference type="AlphaFoldDB" id="A0A1I4LJR5"/>
<protein>
    <submittedName>
        <fullName evidence="3">Acetate CoA/acetoacetate CoA-transferase beta subunit</fullName>
    </submittedName>
</protein>
<dbReference type="PANTHER" id="PTHR13707:SF57">
    <property type="entry name" value="SUCCINYL-COA:3-KETOACID COENZYME A TRANSFERASE SUBUNIT B-RELATED"/>
    <property type="match status" value="1"/>
</dbReference>
<evidence type="ECO:0000256" key="2">
    <source>
        <dbReference type="ARBA" id="ARBA00022679"/>
    </source>
</evidence>
<dbReference type="PROSITE" id="PS01274">
    <property type="entry name" value="COA_TRANSF_2"/>
    <property type="match status" value="1"/>
</dbReference>
<reference evidence="4" key="1">
    <citation type="submission" date="2016-10" db="EMBL/GenBank/DDBJ databases">
        <authorList>
            <person name="Varghese N."/>
            <person name="Submissions S."/>
        </authorList>
    </citation>
    <scope>NUCLEOTIDE SEQUENCE [LARGE SCALE GENOMIC DNA]</scope>
    <source>
        <strain evidence="4">DSM 13327</strain>
    </source>
</reference>
<dbReference type="Gene3D" id="3.40.1080.10">
    <property type="entry name" value="Glutaconate Coenzyme A-transferase"/>
    <property type="match status" value="1"/>
</dbReference>
<dbReference type="OrthoDB" id="9778604at2"/>
<accession>A0A1I4LJR5</accession>
<keyword evidence="4" id="KW-1185">Reference proteome</keyword>
<dbReference type="GO" id="GO:0008410">
    <property type="term" value="F:CoA-transferase activity"/>
    <property type="evidence" value="ECO:0007669"/>
    <property type="project" value="InterPro"/>
</dbReference>
<proteinExistence type="inferred from homology"/>
<dbReference type="InterPro" id="IPR012791">
    <property type="entry name" value="3-oxoacid_CoA-transf_B"/>
</dbReference>
<dbReference type="RefSeq" id="WP_090938457.1">
    <property type="nucleotide sequence ID" value="NZ_FOTS01000025.1"/>
</dbReference>
<keyword evidence="2 3" id="KW-0808">Transferase</keyword>
<organism evidence="3 4">
    <name type="scientific">Pelosinus propionicus DSM 13327</name>
    <dbReference type="NCBI Taxonomy" id="1123291"/>
    <lineage>
        <taxon>Bacteria</taxon>
        <taxon>Bacillati</taxon>
        <taxon>Bacillota</taxon>
        <taxon>Negativicutes</taxon>
        <taxon>Selenomonadales</taxon>
        <taxon>Sporomusaceae</taxon>
        <taxon>Pelosinus</taxon>
    </lineage>
</organism>
<dbReference type="SMART" id="SM00882">
    <property type="entry name" value="CoA_trans"/>
    <property type="match status" value="1"/>
</dbReference>
<evidence type="ECO:0000313" key="3">
    <source>
        <dbReference type="EMBL" id="SFL91348.1"/>
    </source>
</evidence>
<comment type="similarity">
    <text evidence="1">Belongs to the 3-oxoacid CoA-transferase subunit B family.</text>
</comment>
<dbReference type="NCBIfam" id="TIGR02428">
    <property type="entry name" value="pcaJ_scoB_fam"/>
    <property type="match status" value="1"/>
</dbReference>
<dbReference type="SUPFAM" id="SSF100950">
    <property type="entry name" value="NagB/RpiA/CoA transferase-like"/>
    <property type="match status" value="1"/>
</dbReference>
<dbReference type="InterPro" id="IPR004164">
    <property type="entry name" value="CoA_transf_AS"/>
</dbReference>
<dbReference type="PANTHER" id="PTHR13707">
    <property type="entry name" value="KETOACID-COENZYME A TRANSFERASE"/>
    <property type="match status" value="1"/>
</dbReference>
<evidence type="ECO:0000313" key="4">
    <source>
        <dbReference type="Proteomes" id="UP000199520"/>
    </source>
</evidence>
<name>A0A1I4LJR5_9FIRM</name>
<dbReference type="Proteomes" id="UP000199520">
    <property type="component" value="Unassembled WGS sequence"/>
</dbReference>
<dbReference type="EMBL" id="FOTS01000025">
    <property type="protein sequence ID" value="SFL91348.1"/>
    <property type="molecule type" value="Genomic_DNA"/>
</dbReference>
<evidence type="ECO:0000256" key="1">
    <source>
        <dbReference type="ARBA" id="ARBA00007047"/>
    </source>
</evidence>